<dbReference type="PROSITE" id="PS50082">
    <property type="entry name" value="WD_REPEATS_2"/>
    <property type="match status" value="2"/>
</dbReference>
<dbReference type="AlphaFoldDB" id="A0A7S4SV73"/>
<accession>A0A7S4SV73</accession>
<feature type="domain" description="PPIase cyclophilin-type" evidence="8">
    <location>
        <begin position="416"/>
        <end position="570"/>
    </location>
</feature>
<evidence type="ECO:0000259" key="8">
    <source>
        <dbReference type="PROSITE" id="PS50072"/>
    </source>
</evidence>
<evidence type="ECO:0000256" key="2">
    <source>
        <dbReference type="ARBA" id="ARBA00013194"/>
    </source>
</evidence>
<dbReference type="FunFam" id="2.40.100.10:FF:000003">
    <property type="entry name" value="Peptidylprolyl isomerase domain and WD repeat-containing 1"/>
    <property type="match status" value="1"/>
</dbReference>
<dbReference type="InterPro" id="IPR001680">
    <property type="entry name" value="WD40_rpt"/>
</dbReference>
<evidence type="ECO:0000256" key="1">
    <source>
        <dbReference type="ARBA" id="ARBA00000971"/>
    </source>
</evidence>
<dbReference type="InterPro" id="IPR029000">
    <property type="entry name" value="Cyclophilin-like_dom_sf"/>
</dbReference>
<evidence type="ECO:0000256" key="4">
    <source>
        <dbReference type="ARBA" id="ARBA00022737"/>
    </source>
</evidence>
<dbReference type="SUPFAM" id="SSF50978">
    <property type="entry name" value="WD40 repeat-like"/>
    <property type="match status" value="1"/>
</dbReference>
<dbReference type="InterPro" id="IPR002130">
    <property type="entry name" value="Cyclophilin-type_PPIase_dom"/>
</dbReference>
<evidence type="ECO:0000256" key="3">
    <source>
        <dbReference type="ARBA" id="ARBA00022574"/>
    </source>
</evidence>
<protein>
    <recommendedName>
        <fullName evidence="2">peptidylprolyl isomerase</fullName>
        <ecNumber evidence="2">5.2.1.8</ecNumber>
    </recommendedName>
</protein>
<dbReference type="PROSITE" id="PS50072">
    <property type="entry name" value="CSA_PPIASE_2"/>
    <property type="match status" value="1"/>
</dbReference>
<keyword evidence="6" id="KW-0413">Isomerase</keyword>
<dbReference type="EC" id="5.2.1.8" evidence="2"/>
<dbReference type="Gene3D" id="2.130.10.10">
    <property type="entry name" value="YVTN repeat-like/Quinoprotein amine dehydrogenase"/>
    <property type="match status" value="1"/>
</dbReference>
<dbReference type="GO" id="GO:0005634">
    <property type="term" value="C:nucleus"/>
    <property type="evidence" value="ECO:0007669"/>
    <property type="project" value="UniProtKB-ARBA"/>
</dbReference>
<dbReference type="PANTHER" id="PTHR45625:SF4">
    <property type="entry name" value="PEPTIDYLPROLYL ISOMERASE DOMAIN AND WD REPEAT-CONTAINING PROTEIN 1"/>
    <property type="match status" value="1"/>
</dbReference>
<dbReference type="PRINTS" id="PR00153">
    <property type="entry name" value="CSAPPISMRASE"/>
</dbReference>
<dbReference type="SUPFAM" id="SSF50891">
    <property type="entry name" value="Cyclophilin-like"/>
    <property type="match status" value="1"/>
</dbReference>
<dbReference type="Gene3D" id="2.40.100.10">
    <property type="entry name" value="Cyclophilin-like"/>
    <property type="match status" value="1"/>
</dbReference>
<dbReference type="InterPro" id="IPR044666">
    <property type="entry name" value="Cyclophilin_A-like"/>
</dbReference>
<keyword evidence="5" id="KW-0697">Rotamase</keyword>
<feature type="repeat" description="WD" evidence="7">
    <location>
        <begin position="49"/>
        <end position="90"/>
    </location>
</feature>
<dbReference type="CDD" id="cd01927">
    <property type="entry name" value="cyclophilin_WD40"/>
    <property type="match status" value="1"/>
</dbReference>
<evidence type="ECO:0000256" key="5">
    <source>
        <dbReference type="ARBA" id="ARBA00023110"/>
    </source>
</evidence>
<dbReference type="SMART" id="SM00320">
    <property type="entry name" value="WD40"/>
    <property type="match status" value="4"/>
</dbReference>
<organism evidence="9">
    <name type="scientific">Alexandrium monilatum</name>
    <dbReference type="NCBI Taxonomy" id="311494"/>
    <lineage>
        <taxon>Eukaryota</taxon>
        <taxon>Sar</taxon>
        <taxon>Alveolata</taxon>
        <taxon>Dinophyceae</taxon>
        <taxon>Gonyaulacales</taxon>
        <taxon>Pyrocystaceae</taxon>
        <taxon>Alexandrium</taxon>
    </lineage>
</organism>
<dbReference type="Pfam" id="PF00160">
    <property type="entry name" value="Pro_isomerase"/>
    <property type="match status" value="1"/>
</dbReference>
<comment type="catalytic activity">
    <reaction evidence="1">
        <text>[protein]-peptidylproline (omega=180) = [protein]-peptidylproline (omega=0)</text>
        <dbReference type="Rhea" id="RHEA:16237"/>
        <dbReference type="Rhea" id="RHEA-COMP:10747"/>
        <dbReference type="Rhea" id="RHEA-COMP:10748"/>
        <dbReference type="ChEBI" id="CHEBI:83833"/>
        <dbReference type="ChEBI" id="CHEBI:83834"/>
        <dbReference type="EC" id="5.2.1.8"/>
    </reaction>
</comment>
<dbReference type="EMBL" id="HBNR01080252">
    <property type="protein sequence ID" value="CAE4657152.1"/>
    <property type="molecule type" value="Transcribed_RNA"/>
</dbReference>
<name>A0A7S4SV73_9DINO</name>
<evidence type="ECO:0000256" key="7">
    <source>
        <dbReference type="PROSITE-ProRule" id="PRU00221"/>
    </source>
</evidence>
<dbReference type="InterPro" id="IPR015943">
    <property type="entry name" value="WD40/YVTN_repeat-like_dom_sf"/>
</dbReference>
<evidence type="ECO:0000256" key="6">
    <source>
        <dbReference type="ARBA" id="ARBA00023235"/>
    </source>
</evidence>
<sequence>MYEKSFMHRDTVSCVLASHLTGFLVTGSVDGHIKFWKKQFEGIEFVKHFRSHIGTLVTMALSQDGRLLATAGDDSALKMYEVAAFDMTSMLKLPFKPLCVEFVHRKNSPAALVAVSVADSGLVHILQPESGSAEPLRTLEVHGAPVHLIRYNQFIHTCISADNTGALELWDPDTLLMPSEETHPGRLKFSFKSETHLYELKKNQTYAVSLTISCDGSLFVVVCEDARLRIFRFATAKMVRAYDESLEMFTAAQSDPNMSELHLDRFDFGRRIAVEKEMRKSPALMYQQALFDESCNFLIYPSMVGIKIVNIHTNKLVRVLGKVEQTERFLGVAVFQPKPQRKKVEQGVAVVEGQNDSKEVADPVAICTAYKKQRFFIFSTREPPETTADYGRDIFNEKPTKEDAAVAASIRTENPLGKQATIHTTMGDIVVKLFFQECPKTVENFTVHSKNGYYDNIVFHRVIPGFMIQTGDPQGDGTGGESIWGGEFEDEFHRSLKHDRPFTLSMANAGPNTNGSQFFVTTVPCPWLDNKHTVFGRVLQGMDVVQNIEKTPTNCDDRPLIDIKILTIKIIS</sequence>
<keyword evidence="3 7" id="KW-0853">WD repeat</keyword>
<feature type="repeat" description="WD" evidence="7">
    <location>
        <begin position="5"/>
        <end position="37"/>
    </location>
</feature>
<dbReference type="InterPro" id="IPR036322">
    <property type="entry name" value="WD40_repeat_dom_sf"/>
</dbReference>
<dbReference type="GO" id="GO:0003755">
    <property type="term" value="F:peptidyl-prolyl cis-trans isomerase activity"/>
    <property type="evidence" value="ECO:0007669"/>
    <property type="project" value="UniProtKB-KW"/>
</dbReference>
<reference evidence="9" key="1">
    <citation type="submission" date="2021-01" db="EMBL/GenBank/DDBJ databases">
        <authorList>
            <person name="Corre E."/>
            <person name="Pelletier E."/>
            <person name="Niang G."/>
            <person name="Scheremetjew M."/>
            <person name="Finn R."/>
            <person name="Kale V."/>
            <person name="Holt S."/>
            <person name="Cochrane G."/>
            <person name="Meng A."/>
            <person name="Brown T."/>
            <person name="Cohen L."/>
        </authorList>
    </citation>
    <scope>NUCLEOTIDE SEQUENCE</scope>
    <source>
        <strain evidence="9">CCMP3105</strain>
    </source>
</reference>
<dbReference type="Pfam" id="PF00400">
    <property type="entry name" value="WD40"/>
    <property type="match status" value="2"/>
</dbReference>
<proteinExistence type="predicted"/>
<evidence type="ECO:0000313" key="9">
    <source>
        <dbReference type="EMBL" id="CAE4657152.1"/>
    </source>
</evidence>
<dbReference type="PANTHER" id="PTHR45625">
    <property type="entry name" value="PEPTIDYL-PROLYL CIS-TRANS ISOMERASE-RELATED"/>
    <property type="match status" value="1"/>
</dbReference>
<gene>
    <name evidence="9" type="ORF">AMON00008_LOCUS57304</name>
</gene>
<keyword evidence="4" id="KW-0677">Repeat</keyword>